<keyword evidence="6" id="KW-0443">Lipid metabolism</keyword>
<sequence length="239" mass="27095">MISDLIRWNHTQSFTVPKYVPTTSEYSKEFKFDKDDAYLLDHKIDGRSLFPATGYICLAWEALAAKLQKNFKEMPVAIEDFKIHRAIVIVPSVLIKIFVNILDSSGRFEIIEGKTLVASGRVSECKNMTFQESDPKYSGNDLSVSGRDLYDELKRTGYEYGPYFQNLVESNIEGTGGLVMWRNKWIPFLDSLLLFFGLLSDDLGFCLPTGALSFKIDPNLLKLLPARTVIQKKGHCCSK</sequence>
<dbReference type="PANTHER" id="PTHR43775:SF7">
    <property type="entry name" value="FATTY ACID SYNTHASE"/>
    <property type="match status" value="1"/>
</dbReference>
<dbReference type="GO" id="GO:0006633">
    <property type="term" value="P:fatty acid biosynthetic process"/>
    <property type="evidence" value="ECO:0007669"/>
    <property type="project" value="UniProtKB-KW"/>
</dbReference>
<feature type="active site" description="Proton donor; for dehydratase activity" evidence="9">
    <location>
        <position position="190"/>
    </location>
</feature>
<name>A0AAV4Y858_CAEEX</name>
<evidence type="ECO:0000313" key="12">
    <source>
        <dbReference type="Proteomes" id="UP001054945"/>
    </source>
</evidence>
<keyword evidence="1" id="KW-0596">Phosphopantetheine</keyword>
<dbReference type="InterPro" id="IPR049551">
    <property type="entry name" value="PKS_DH_C"/>
</dbReference>
<gene>
    <name evidence="11" type="primary">FASN</name>
    <name evidence="11" type="ORF">CEXT_474181</name>
</gene>
<dbReference type="Proteomes" id="UP001054945">
    <property type="component" value="Unassembled WGS sequence"/>
</dbReference>
<evidence type="ECO:0000256" key="2">
    <source>
        <dbReference type="ARBA" id="ARBA00022516"/>
    </source>
</evidence>
<dbReference type="SMART" id="SM00826">
    <property type="entry name" value="PKS_DH"/>
    <property type="match status" value="1"/>
</dbReference>
<dbReference type="GO" id="GO:0004312">
    <property type="term" value="F:fatty acid synthase activity"/>
    <property type="evidence" value="ECO:0007669"/>
    <property type="project" value="TreeGrafter"/>
</dbReference>
<evidence type="ECO:0000256" key="1">
    <source>
        <dbReference type="ARBA" id="ARBA00022450"/>
    </source>
</evidence>
<accession>A0AAV4Y858</accession>
<reference evidence="11 12" key="1">
    <citation type="submission" date="2021-06" db="EMBL/GenBank/DDBJ databases">
        <title>Caerostris extrusa draft genome.</title>
        <authorList>
            <person name="Kono N."/>
            <person name="Arakawa K."/>
        </authorList>
    </citation>
    <scope>NUCLEOTIDE SEQUENCE [LARGE SCALE GENOMIC DNA]</scope>
</reference>
<dbReference type="InterPro" id="IPR042104">
    <property type="entry name" value="PKS_dehydratase_sf"/>
</dbReference>
<keyword evidence="7" id="KW-0275">Fatty acid biosynthesis</keyword>
<dbReference type="GO" id="GO:0016491">
    <property type="term" value="F:oxidoreductase activity"/>
    <property type="evidence" value="ECO:0007669"/>
    <property type="project" value="UniProtKB-KW"/>
</dbReference>
<dbReference type="InterPro" id="IPR049552">
    <property type="entry name" value="PKS_DH_N"/>
</dbReference>
<dbReference type="PROSITE" id="PS52019">
    <property type="entry name" value="PKS_MFAS_DH"/>
    <property type="match status" value="1"/>
</dbReference>
<feature type="region of interest" description="C-terminal hotdog fold" evidence="9">
    <location>
        <begin position="141"/>
        <end position="239"/>
    </location>
</feature>
<dbReference type="AlphaFoldDB" id="A0AAV4Y858"/>
<dbReference type="InterPro" id="IPR020807">
    <property type="entry name" value="PKS_DH"/>
</dbReference>
<evidence type="ECO:0000256" key="4">
    <source>
        <dbReference type="ARBA" id="ARBA00022857"/>
    </source>
</evidence>
<evidence type="ECO:0000256" key="5">
    <source>
        <dbReference type="ARBA" id="ARBA00023002"/>
    </source>
</evidence>
<keyword evidence="8" id="KW-0511">Multifunctional enzyme</keyword>
<comment type="caution">
    <text evidence="11">The sequence shown here is derived from an EMBL/GenBank/DDBJ whole genome shotgun (WGS) entry which is preliminary data.</text>
</comment>
<dbReference type="Pfam" id="PF14765">
    <property type="entry name" value="PS-DH"/>
    <property type="match status" value="1"/>
</dbReference>
<dbReference type="EMBL" id="BPLR01018799">
    <property type="protein sequence ID" value="GIZ02334.1"/>
    <property type="molecule type" value="Genomic_DNA"/>
</dbReference>
<keyword evidence="3" id="KW-0276">Fatty acid metabolism</keyword>
<dbReference type="Pfam" id="PF21089">
    <property type="entry name" value="PKS_DH_N"/>
    <property type="match status" value="1"/>
</dbReference>
<evidence type="ECO:0000256" key="7">
    <source>
        <dbReference type="ARBA" id="ARBA00023160"/>
    </source>
</evidence>
<evidence type="ECO:0000313" key="11">
    <source>
        <dbReference type="EMBL" id="GIZ02334.1"/>
    </source>
</evidence>
<evidence type="ECO:0000256" key="8">
    <source>
        <dbReference type="ARBA" id="ARBA00023268"/>
    </source>
</evidence>
<evidence type="ECO:0000259" key="10">
    <source>
        <dbReference type="PROSITE" id="PS52019"/>
    </source>
</evidence>
<dbReference type="InterPro" id="IPR050091">
    <property type="entry name" value="PKS_NRPS_Biosynth_Enz"/>
</dbReference>
<keyword evidence="4" id="KW-0521">NADP</keyword>
<evidence type="ECO:0000256" key="9">
    <source>
        <dbReference type="PROSITE-ProRule" id="PRU01363"/>
    </source>
</evidence>
<evidence type="ECO:0000256" key="3">
    <source>
        <dbReference type="ARBA" id="ARBA00022832"/>
    </source>
</evidence>
<dbReference type="Gene3D" id="3.10.129.110">
    <property type="entry name" value="Polyketide synthase dehydratase"/>
    <property type="match status" value="1"/>
</dbReference>
<proteinExistence type="predicted"/>
<feature type="domain" description="PKS/mFAS DH" evidence="10">
    <location>
        <begin position="9"/>
        <end position="239"/>
    </location>
</feature>
<keyword evidence="12" id="KW-1185">Reference proteome</keyword>
<evidence type="ECO:0000256" key="6">
    <source>
        <dbReference type="ARBA" id="ARBA00023098"/>
    </source>
</evidence>
<feature type="region of interest" description="N-terminal hotdog fold" evidence="9">
    <location>
        <begin position="9"/>
        <end position="129"/>
    </location>
</feature>
<keyword evidence="5" id="KW-0560">Oxidoreductase</keyword>
<organism evidence="11 12">
    <name type="scientific">Caerostris extrusa</name>
    <name type="common">Bark spider</name>
    <name type="synonym">Caerostris bankana</name>
    <dbReference type="NCBI Taxonomy" id="172846"/>
    <lineage>
        <taxon>Eukaryota</taxon>
        <taxon>Metazoa</taxon>
        <taxon>Ecdysozoa</taxon>
        <taxon>Arthropoda</taxon>
        <taxon>Chelicerata</taxon>
        <taxon>Arachnida</taxon>
        <taxon>Araneae</taxon>
        <taxon>Araneomorphae</taxon>
        <taxon>Entelegynae</taxon>
        <taxon>Araneoidea</taxon>
        <taxon>Araneidae</taxon>
        <taxon>Caerostris</taxon>
    </lineage>
</organism>
<protein>
    <submittedName>
        <fullName evidence="11">Fatty acid synthase</fullName>
    </submittedName>
</protein>
<feature type="active site" description="Proton acceptor; for dehydratase activity" evidence="9">
    <location>
        <position position="42"/>
    </location>
</feature>
<dbReference type="InterPro" id="IPR049900">
    <property type="entry name" value="PKS_mFAS_DH"/>
</dbReference>
<dbReference type="PANTHER" id="PTHR43775">
    <property type="entry name" value="FATTY ACID SYNTHASE"/>
    <property type="match status" value="1"/>
</dbReference>
<keyword evidence="2" id="KW-0444">Lipid biosynthesis</keyword>